<protein>
    <submittedName>
        <fullName evidence="1">Uncharacterized protein</fullName>
    </submittedName>
</protein>
<name>A0A2P2NDN8_RHIMU</name>
<dbReference type="AlphaFoldDB" id="A0A2P2NDN8"/>
<accession>A0A2P2NDN8</accession>
<sequence length="30" mass="3503">MCGHSRKNQIGNVDIYSRVGVMPIRDKLWE</sequence>
<organism evidence="1">
    <name type="scientific">Rhizophora mucronata</name>
    <name type="common">Asiatic mangrove</name>
    <dbReference type="NCBI Taxonomy" id="61149"/>
    <lineage>
        <taxon>Eukaryota</taxon>
        <taxon>Viridiplantae</taxon>
        <taxon>Streptophyta</taxon>
        <taxon>Embryophyta</taxon>
        <taxon>Tracheophyta</taxon>
        <taxon>Spermatophyta</taxon>
        <taxon>Magnoliopsida</taxon>
        <taxon>eudicotyledons</taxon>
        <taxon>Gunneridae</taxon>
        <taxon>Pentapetalae</taxon>
        <taxon>rosids</taxon>
        <taxon>fabids</taxon>
        <taxon>Malpighiales</taxon>
        <taxon>Rhizophoraceae</taxon>
        <taxon>Rhizophora</taxon>
    </lineage>
</organism>
<proteinExistence type="predicted"/>
<dbReference type="EMBL" id="GGEC01060046">
    <property type="protein sequence ID" value="MBX40530.1"/>
    <property type="molecule type" value="Transcribed_RNA"/>
</dbReference>
<reference evidence="1" key="1">
    <citation type="submission" date="2018-02" db="EMBL/GenBank/DDBJ databases">
        <title>Rhizophora mucronata_Transcriptome.</title>
        <authorList>
            <person name="Meera S.P."/>
            <person name="Sreeshan A."/>
            <person name="Augustine A."/>
        </authorList>
    </citation>
    <scope>NUCLEOTIDE SEQUENCE</scope>
    <source>
        <tissue evidence="1">Leaf</tissue>
    </source>
</reference>
<evidence type="ECO:0000313" key="1">
    <source>
        <dbReference type="EMBL" id="MBX40530.1"/>
    </source>
</evidence>